<keyword evidence="3" id="KW-0804">Transcription</keyword>
<dbReference type="Proteomes" id="UP000737171">
    <property type="component" value="Unassembled WGS sequence"/>
</dbReference>
<name>A0ABX2EUP3_9BURK</name>
<sequence length="243" mass="27005">MATRKRSTAPIRPPAPRAAAPADDAPLLEPKAKLTDMAYEMLEEAIVTLRLPPGAVVSEQQLAEMTGIGRTPIREAIQRLAREHLIVVLPQRGLLVAAVDLNKQLKLLETRREIERLVCRSAARRASDTERQRFARLARDFVGAAAKNDDVAFIRADREFNELCLAAARNEFAEGAMRLLHGLSRRFWYMHYKQSPDMPEMAKLHAAVATAVAKADADAAGHALDKLIDNIEHYTRATVLGDR</sequence>
<dbReference type="InterPro" id="IPR036388">
    <property type="entry name" value="WH-like_DNA-bd_sf"/>
</dbReference>
<comment type="caution">
    <text evidence="6">The sequence shown here is derived from an EMBL/GenBank/DDBJ whole genome shotgun (WGS) entry which is preliminary data.</text>
</comment>
<evidence type="ECO:0000259" key="5">
    <source>
        <dbReference type="PROSITE" id="PS50949"/>
    </source>
</evidence>
<organism evidence="6 7">
    <name type="scientific">Pseudaquabacterium terrae</name>
    <dbReference type="NCBI Taxonomy" id="2732868"/>
    <lineage>
        <taxon>Bacteria</taxon>
        <taxon>Pseudomonadati</taxon>
        <taxon>Pseudomonadota</taxon>
        <taxon>Betaproteobacteria</taxon>
        <taxon>Burkholderiales</taxon>
        <taxon>Sphaerotilaceae</taxon>
        <taxon>Pseudaquabacterium</taxon>
    </lineage>
</organism>
<dbReference type="Gene3D" id="1.20.120.530">
    <property type="entry name" value="GntR ligand-binding domain-like"/>
    <property type="match status" value="1"/>
</dbReference>
<dbReference type="EMBL" id="JABRWJ010000024">
    <property type="protein sequence ID" value="NRF72378.1"/>
    <property type="molecule type" value="Genomic_DNA"/>
</dbReference>
<keyword evidence="7" id="KW-1185">Reference proteome</keyword>
<evidence type="ECO:0000313" key="7">
    <source>
        <dbReference type="Proteomes" id="UP000737171"/>
    </source>
</evidence>
<gene>
    <name evidence="6" type="ORF">HLB44_35915</name>
</gene>
<dbReference type="PANTHER" id="PTHR43537:SF45">
    <property type="entry name" value="GNTR FAMILY REGULATORY PROTEIN"/>
    <property type="match status" value="1"/>
</dbReference>
<dbReference type="SMART" id="SM00345">
    <property type="entry name" value="HTH_GNTR"/>
    <property type="match status" value="1"/>
</dbReference>
<dbReference type="SUPFAM" id="SSF48008">
    <property type="entry name" value="GntR ligand-binding domain-like"/>
    <property type="match status" value="1"/>
</dbReference>
<dbReference type="SUPFAM" id="SSF46785">
    <property type="entry name" value="Winged helix' DNA-binding domain"/>
    <property type="match status" value="1"/>
</dbReference>
<dbReference type="InterPro" id="IPR000524">
    <property type="entry name" value="Tscrpt_reg_HTH_GntR"/>
</dbReference>
<dbReference type="Pfam" id="PF00392">
    <property type="entry name" value="GntR"/>
    <property type="match status" value="1"/>
</dbReference>
<reference evidence="6 7" key="1">
    <citation type="submission" date="2020-05" db="EMBL/GenBank/DDBJ databases">
        <title>Aquincola sp. isolate from soil.</title>
        <authorList>
            <person name="Han J."/>
            <person name="Kim D.-U."/>
        </authorList>
    </citation>
    <scope>NUCLEOTIDE SEQUENCE [LARGE SCALE GENOMIC DNA]</scope>
    <source>
        <strain evidence="6 7">S2</strain>
    </source>
</reference>
<evidence type="ECO:0000256" key="2">
    <source>
        <dbReference type="ARBA" id="ARBA00023125"/>
    </source>
</evidence>
<dbReference type="Pfam" id="PF07729">
    <property type="entry name" value="FCD"/>
    <property type="match status" value="1"/>
</dbReference>
<evidence type="ECO:0000313" key="6">
    <source>
        <dbReference type="EMBL" id="NRF72378.1"/>
    </source>
</evidence>
<dbReference type="SMART" id="SM00895">
    <property type="entry name" value="FCD"/>
    <property type="match status" value="1"/>
</dbReference>
<proteinExistence type="predicted"/>
<keyword evidence="2" id="KW-0238">DNA-binding</keyword>
<dbReference type="InterPro" id="IPR008920">
    <property type="entry name" value="TF_FadR/GntR_C"/>
</dbReference>
<feature type="domain" description="HTH gntR-type" evidence="5">
    <location>
        <begin position="32"/>
        <end position="99"/>
    </location>
</feature>
<dbReference type="CDD" id="cd07377">
    <property type="entry name" value="WHTH_GntR"/>
    <property type="match status" value="1"/>
</dbReference>
<evidence type="ECO:0000256" key="4">
    <source>
        <dbReference type="SAM" id="MobiDB-lite"/>
    </source>
</evidence>
<feature type="region of interest" description="Disordered" evidence="4">
    <location>
        <begin position="1"/>
        <end position="24"/>
    </location>
</feature>
<dbReference type="Gene3D" id="1.10.10.10">
    <property type="entry name" value="Winged helix-like DNA-binding domain superfamily/Winged helix DNA-binding domain"/>
    <property type="match status" value="1"/>
</dbReference>
<dbReference type="PANTHER" id="PTHR43537">
    <property type="entry name" value="TRANSCRIPTIONAL REGULATOR, GNTR FAMILY"/>
    <property type="match status" value="1"/>
</dbReference>
<protein>
    <submittedName>
        <fullName evidence="6">GntR family transcriptional regulator</fullName>
    </submittedName>
</protein>
<keyword evidence="1" id="KW-0805">Transcription regulation</keyword>
<dbReference type="RefSeq" id="WP_173135496.1">
    <property type="nucleotide sequence ID" value="NZ_JABRWJ010000024.1"/>
</dbReference>
<evidence type="ECO:0000256" key="1">
    <source>
        <dbReference type="ARBA" id="ARBA00023015"/>
    </source>
</evidence>
<dbReference type="PROSITE" id="PS50949">
    <property type="entry name" value="HTH_GNTR"/>
    <property type="match status" value="1"/>
</dbReference>
<dbReference type="InterPro" id="IPR036390">
    <property type="entry name" value="WH_DNA-bd_sf"/>
</dbReference>
<dbReference type="InterPro" id="IPR011711">
    <property type="entry name" value="GntR_C"/>
</dbReference>
<dbReference type="PRINTS" id="PR00035">
    <property type="entry name" value="HTHGNTR"/>
</dbReference>
<evidence type="ECO:0000256" key="3">
    <source>
        <dbReference type="ARBA" id="ARBA00023163"/>
    </source>
</evidence>
<accession>A0ABX2EUP3</accession>